<dbReference type="Gene3D" id="1.25.40.20">
    <property type="entry name" value="Ankyrin repeat-containing domain"/>
    <property type="match status" value="2"/>
</dbReference>
<dbReference type="AlphaFoldDB" id="A0A167XM66"/>
<dbReference type="PANTHER" id="PTHR46224">
    <property type="entry name" value="ANKYRIN REPEAT FAMILY PROTEIN"/>
    <property type="match status" value="1"/>
</dbReference>
<dbReference type="InterPro" id="IPR051616">
    <property type="entry name" value="Cul2-RING_E3_ligase_SR"/>
</dbReference>
<comment type="caution">
    <text evidence="3">The sequence shown here is derived from an EMBL/GenBank/DDBJ whole genome shotgun (WGS) entry which is preliminary data.</text>
</comment>
<dbReference type="PROSITE" id="PS50181">
    <property type="entry name" value="FBOX"/>
    <property type="match status" value="1"/>
</dbReference>
<keyword evidence="1" id="KW-0040">ANK repeat</keyword>
<evidence type="ECO:0000259" key="2">
    <source>
        <dbReference type="PROSITE" id="PS50181"/>
    </source>
</evidence>
<evidence type="ECO:0000313" key="3">
    <source>
        <dbReference type="EMBL" id="OAA65148.1"/>
    </source>
</evidence>
<dbReference type="PROSITE" id="PS50088">
    <property type="entry name" value="ANK_REPEAT"/>
    <property type="match status" value="1"/>
</dbReference>
<protein>
    <submittedName>
        <fullName evidence="3">Ankyrin repeat-containing domain protein</fullName>
    </submittedName>
</protein>
<reference evidence="3 4" key="1">
    <citation type="journal article" date="2016" name="Genome Biol. Evol.">
        <title>Divergent and convergent evolution of fungal pathogenicity.</title>
        <authorList>
            <person name="Shang Y."/>
            <person name="Xiao G."/>
            <person name="Zheng P."/>
            <person name="Cen K."/>
            <person name="Zhan S."/>
            <person name="Wang C."/>
        </authorList>
    </citation>
    <scope>NUCLEOTIDE SEQUENCE [LARGE SCALE GENOMIC DNA]</scope>
    <source>
        <strain evidence="3 4">RCEF 1005</strain>
    </source>
</reference>
<dbReference type="PANTHER" id="PTHR46224:SF64">
    <property type="entry name" value="IQ MOTIF AND ANKYRIN REPEAT DOMAIN-CONTAINING PROTEIN 1"/>
    <property type="match status" value="1"/>
</dbReference>
<dbReference type="STRING" id="1081108.A0A167XM66"/>
<dbReference type="Pfam" id="PF12796">
    <property type="entry name" value="Ank_2"/>
    <property type="match status" value="1"/>
</dbReference>
<keyword evidence="4" id="KW-1185">Reference proteome</keyword>
<dbReference type="SMART" id="SM00248">
    <property type="entry name" value="ANK"/>
    <property type="match status" value="6"/>
</dbReference>
<proteinExistence type="predicted"/>
<evidence type="ECO:0000313" key="4">
    <source>
        <dbReference type="Proteomes" id="UP000076881"/>
    </source>
</evidence>
<feature type="repeat" description="ANK" evidence="1">
    <location>
        <begin position="291"/>
        <end position="323"/>
    </location>
</feature>
<dbReference type="EMBL" id="AZHF01000014">
    <property type="protein sequence ID" value="OAA65148.1"/>
    <property type="molecule type" value="Genomic_DNA"/>
</dbReference>
<accession>A0A167XM66</accession>
<dbReference type="InterPro" id="IPR001810">
    <property type="entry name" value="F-box_dom"/>
</dbReference>
<name>A0A167XM66_CORDF</name>
<dbReference type="InterPro" id="IPR036770">
    <property type="entry name" value="Ankyrin_rpt-contain_sf"/>
</dbReference>
<organism evidence="3 4">
    <name type="scientific">Akanthomyces lecanii RCEF 1005</name>
    <dbReference type="NCBI Taxonomy" id="1081108"/>
    <lineage>
        <taxon>Eukaryota</taxon>
        <taxon>Fungi</taxon>
        <taxon>Dikarya</taxon>
        <taxon>Ascomycota</taxon>
        <taxon>Pezizomycotina</taxon>
        <taxon>Sordariomycetes</taxon>
        <taxon>Hypocreomycetidae</taxon>
        <taxon>Hypocreales</taxon>
        <taxon>Cordycipitaceae</taxon>
        <taxon>Akanthomyces</taxon>
        <taxon>Cordyceps confragosa</taxon>
    </lineage>
</organism>
<dbReference type="SUPFAM" id="SSF48403">
    <property type="entry name" value="Ankyrin repeat"/>
    <property type="match status" value="1"/>
</dbReference>
<feature type="domain" description="F-box" evidence="2">
    <location>
        <begin position="115"/>
        <end position="166"/>
    </location>
</feature>
<dbReference type="Proteomes" id="UP000076881">
    <property type="component" value="Unassembled WGS sequence"/>
</dbReference>
<dbReference type="OrthoDB" id="4870458at2759"/>
<sequence length="506" mass="58103">MFRAVQARLCTKWFQLVVRIPRPFAYRATARATREQQQFQYSDKRLQPLRACVRLRLDEILRACVTRTPEVRSGQRHARVLTRAPCLSASPLHHREYHRAYKMPDRFDVSQRRPRRSLLTLPREIIHLILNSLSCREFNNVVRTCREAYKFNGRLYNDNRILFYAAKWNEKDLAQIALKFTADVNEREPEQRLTALATALFSSSDDVATLILQQPGIDVSCKANGIQIWYYAAARPKEVWSMILERTNDINLNNGSRDSPPLTEAINHRNTELARLLLERPVDTFIRDCFWNMTAFEHAARMGNVEILKLLLQSDARAQIANSPGVIAIAADFGSVEVVELLYNNGADVNEEYPCWTAEDIQYDNDLDDSDQASTSTDESELNVKTRWPDRGRTALVIAAKHSADLVGWLLNCKKIQLNSTILREALSMAVLGYQDECLLRLLRSPKVNVTDEQLKYLRRIAPKGYVINHLGRTAPETRHFRGWAILESCIGKPAAEYRQALEVYS</sequence>
<dbReference type="InterPro" id="IPR002110">
    <property type="entry name" value="Ankyrin_rpt"/>
</dbReference>
<evidence type="ECO:0000256" key="1">
    <source>
        <dbReference type="PROSITE-ProRule" id="PRU00023"/>
    </source>
</evidence>
<gene>
    <name evidence="3" type="ORF">LEL_10595</name>
</gene>